<evidence type="ECO:0000256" key="6">
    <source>
        <dbReference type="ARBA" id="ARBA00022989"/>
    </source>
</evidence>
<evidence type="ECO:0000256" key="5">
    <source>
        <dbReference type="ARBA" id="ARBA00022692"/>
    </source>
</evidence>
<feature type="transmembrane region" description="Helical" evidence="8">
    <location>
        <begin position="357"/>
        <end position="379"/>
    </location>
</feature>
<feature type="domain" description="Glycosyltransferase RgtA/B/C/D-like" evidence="9">
    <location>
        <begin position="77"/>
        <end position="219"/>
    </location>
</feature>
<dbReference type="PANTHER" id="PTHR33908:SF11">
    <property type="entry name" value="MEMBRANE PROTEIN"/>
    <property type="match status" value="1"/>
</dbReference>
<comment type="subcellular location">
    <subcellularLocation>
        <location evidence="1">Cell membrane</location>
        <topology evidence="1">Multi-pass membrane protein</topology>
    </subcellularLocation>
</comment>
<evidence type="ECO:0000256" key="3">
    <source>
        <dbReference type="ARBA" id="ARBA00022676"/>
    </source>
</evidence>
<feature type="transmembrane region" description="Helical" evidence="8">
    <location>
        <begin position="147"/>
        <end position="166"/>
    </location>
</feature>
<name>A0A0G1N9B7_9BACT</name>
<keyword evidence="3" id="KW-0328">Glycosyltransferase</keyword>
<feature type="transmembrane region" description="Helical" evidence="8">
    <location>
        <begin position="331"/>
        <end position="350"/>
    </location>
</feature>
<comment type="caution">
    <text evidence="10">The sequence shown here is derived from an EMBL/GenBank/DDBJ whole genome shotgun (WGS) entry which is preliminary data.</text>
</comment>
<feature type="transmembrane region" description="Helical" evidence="8">
    <location>
        <begin position="209"/>
        <end position="227"/>
    </location>
</feature>
<evidence type="ECO:0000256" key="7">
    <source>
        <dbReference type="ARBA" id="ARBA00023136"/>
    </source>
</evidence>
<reference evidence="10 11" key="1">
    <citation type="journal article" date="2015" name="Nature">
        <title>rRNA introns, odd ribosomes, and small enigmatic genomes across a large radiation of phyla.</title>
        <authorList>
            <person name="Brown C.T."/>
            <person name="Hug L.A."/>
            <person name="Thomas B.C."/>
            <person name="Sharon I."/>
            <person name="Castelle C.J."/>
            <person name="Singh A."/>
            <person name="Wilkins M.J."/>
            <person name="Williams K.H."/>
            <person name="Banfield J.F."/>
        </authorList>
    </citation>
    <scope>NUCLEOTIDE SEQUENCE [LARGE SCALE GENOMIC DNA]</scope>
</reference>
<dbReference type="Pfam" id="PF13231">
    <property type="entry name" value="PMT_2"/>
    <property type="match status" value="1"/>
</dbReference>
<evidence type="ECO:0000313" key="11">
    <source>
        <dbReference type="Proteomes" id="UP000034922"/>
    </source>
</evidence>
<gene>
    <name evidence="10" type="ORF">UX25_C0020G0003</name>
</gene>
<sequence>MRRASPFIGILVFLLFLLFLCLNRISIYPYLSFSDSAKFADIARNLVNGNGYNSNFSNFASEGLGLAQPVTVSRWVPPAMPLAIAGIFKLFRTSDLSVIATSSSFYLLLILTTYLLGKRLFGNLVGLLAAIAVAFNPNFLDYAVSGASETLFAFEIVLAAYLFILGKKRANVFGFLVLILMYFTRAQAIIYIFGFLLLFFLLNFPIKKALSYFSVAFVLGSAIYLLFSKQGLFAVTQHLPGVASSDALRGGTLEAGILPISKKIFYNLYNFYRLLPQIMSPYLWALFIIGLFKWGKDRVENSFKIATIFMVAVTFLAAALTIPFFRYLHPVVPLVYIFATTTLLWILGQIVRKEKKLVIISSFLIFIFVVGQTLGIIFLDSRFITKTVNKRKPPVYVVLSRVLKENTTPDSVVVTNLDTWGSWYGERKTIWFPLEPKQLIGPKTGKIPFDAIYLTSYLIDDENYYMGPEWRQIFENPKDPMKWVCNGCDEIAKEFTLKDVYKVAASDDYEKQGASAILLIKKHGE</sequence>
<evidence type="ECO:0000256" key="4">
    <source>
        <dbReference type="ARBA" id="ARBA00022679"/>
    </source>
</evidence>
<evidence type="ECO:0000256" key="2">
    <source>
        <dbReference type="ARBA" id="ARBA00022475"/>
    </source>
</evidence>
<dbReference type="GO" id="GO:0005886">
    <property type="term" value="C:plasma membrane"/>
    <property type="evidence" value="ECO:0007669"/>
    <property type="project" value="UniProtKB-SubCell"/>
</dbReference>
<evidence type="ECO:0000256" key="1">
    <source>
        <dbReference type="ARBA" id="ARBA00004651"/>
    </source>
</evidence>
<dbReference type="AlphaFoldDB" id="A0A0G1N9B7"/>
<dbReference type="GO" id="GO:0009103">
    <property type="term" value="P:lipopolysaccharide biosynthetic process"/>
    <property type="evidence" value="ECO:0007669"/>
    <property type="project" value="UniProtKB-ARBA"/>
</dbReference>
<dbReference type="Proteomes" id="UP000034922">
    <property type="component" value="Unassembled WGS sequence"/>
</dbReference>
<keyword evidence="4 10" id="KW-0808">Transferase</keyword>
<evidence type="ECO:0000259" key="9">
    <source>
        <dbReference type="Pfam" id="PF13231"/>
    </source>
</evidence>
<feature type="transmembrane region" description="Helical" evidence="8">
    <location>
        <begin position="172"/>
        <end position="202"/>
    </location>
</feature>
<dbReference type="STRING" id="1618589.UX25_C0020G0003"/>
<evidence type="ECO:0000256" key="8">
    <source>
        <dbReference type="SAM" id="Phobius"/>
    </source>
</evidence>
<organism evidence="10 11">
    <name type="scientific">Candidatus Woesebacteria bacterium GW2011_GWC2_45_9</name>
    <dbReference type="NCBI Taxonomy" id="1618589"/>
    <lineage>
        <taxon>Bacteria</taxon>
        <taxon>Candidatus Woeseibacteriota</taxon>
    </lineage>
</organism>
<accession>A0A0G1N9B7</accession>
<feature type="transmembrane region" description="Helical" evidence="8">
    <location>
        <begin position="306"/>
        <end position="325"/>
    </location>
</feature>
<feature type="transmembrane region" description="Helical" evidence="8">
    <location>
        <begin position="121"/>
        <end position="140"/>
    </location>
</feature>
<keyword evidence="6 8" id="KW-1133">Transmembrane helix</keyword>
<proteinExistence type="predicted"/>
<feature type="transmembrane region" description="Helical" evidence="8">
    <location>
        <begin position="98"/>
        <end position="115"/>
    </location>
</feature>
<dbReference type="InterPro" id="IPR050297">
    <property type="entry name" value="LipidA_mod_glycosyltrf_83"/>
</dbReference>
<dbReference type="EMBL" id="LCLM01000020">
    <property type="protein sequence ID" value="KKU16937.1"/>
    <property type="molecule type" value="Genomic_DNA"/>
</dbReference>
<keyword evidence="5 8" id="KW-0812">Transmembrane</keyword>
<evidence type="ECO:0000313" key="10">
    <source>
        <dbReference type="EMBL" id="KKU16937.1"/>
    </source>
</evidence>
<feature type="transmembrane region" description="Helical" evidence="8">
    <location>
        <begin position="274"/>
        <end position="294"/>
    </location>
</feature>
<protein>
    <submittedName>
        <fullName evidence="10">4-amino-4-deoxy-L-arabinose transferase-like protein glycosyltransferase of PMT family</fullName>
    </submittedName>
</protein>
<keyword evidence="2" id="KW-1003">Cell membrane</keyword>
<dbReference type="PANTHER" id="PTHR33908">
    <property type="entry name" value="MANNOSYLTRANSFERASE YKCB-RELATED"/>
    <property type="match status" value="1"/>
</dbReference>
<dbReference type="GO" id="GO:0016763">
    <property type="term" value="F:pentosyltransferase activity"/>
    <property type="evidence" value="ECO:0007669"/>
    <property type="project" value="TreeGrafter"/>
</dbReference>
<keyword evidence="7 8" id="KW-0472">Membrane</keyword>
<dbReference type="InterPro" id="IPR038731">
    <property type="entry name" value="RgtA/B/C-like"/>
</dbReference>